<evidence type="ECO:0000313" key="3">
    <source>
        <dbReference type="Proteomes" id="UP000322139"/>
    </source>
</evidence>
<dbReference type="InterPro" id="IPR052939">
    <property type="entry name" value="23S_rRNA_MeTrnsfrase_RlmA"/>
</dbReference>
<comment type="caution">
    <text evidence="2">The sequence shown here is derived from an EMBL/GenBank/DDBJ whole genome shotgun (WGS) entry which is preliminary data.</text>
</comment>
<dbReference type="GO" id="GO:0032259">
    <property type="term" value="P:methylation"/>
    <property type="evidence" value="ECO:0007669"/>
    <property type="project" value="UniProtKB-KW"/>
</dbReference>
<dbReference type="PANTHER" id="PTHR43460:SF1">
    <property type="entry name" value="METHYLTRANSFERASE TYPE 11 DOMAIN-CONTAINING PROTEIN"/>
    <property type="match status" value="1"/>
</dbReference>
<dbReference type="AlphaFoldDB" id="A0A5D4QXB7"/>
<protein>
    <submittedName>
        <fullName evidence="2">Class I SAM-dependent methyltransferase</fullName>
    </submittedName>
</protein>
<dbReference type="SUPFAM" id="SSF53335">
    <property type="entry name" value="S-adenosyl-L-methionine-dependent methyltransferases"/>
    <property type="match status" value="1"/>
</dbReference>
<keyword evidence="2" id="KW-0489">Methyltransferase</keyword>
<dbReference type="EMBL" id="VTER01000015">
    <property type="protein sequence ID" value="TYS42920.1"/>
    <property type="molecule type" value="Genomic_DNA"/>
</dbReference>
<dbReference type="Proteomes" id="UP000322139">
    <property type="component" value="Unassembled WGS sequence"/>
</dbReference>
<dbReference type="InterPro" id="IPR029063">
    <property type="entry name" value="SAM-dependent_MTases_sf"/>
</dbReference>
<dbReference type="Pfam" id="PF08241">
    <property type="entry name" value="Methyltransf_11"/>
    <property type="match status" value="1"/>
</dbReference>
<dbReference type="PANTHER" id="PTHR43460">
    <property type="entry name" value="METHYLTRANSFERASE"/>
    <property type="match status" value="1"/>
</dbReference>
<gene>
    <name evidence="2" type="ORF">FZD51_22650</name>
</gene>
<dbReference type="InterPro" id="IPR013216">
    <property type="entry name" value="Methyltransf_11"/>
</dbReference>
<name>A0A5D4QXB7_9BACI</name>
<accession>A0A5D4QXB7</accession>
<evidence type="ECO:0000313" key="2">
    <source>
        <dbReference type="EMBL" id="TYS42920.1"/>
    </source>
</evidence>
<keyword evidence="2" id="KW-0808">Transferase</keyword>
<dbReference type="Gene3D" id="3.40.50.150">
    <property type="entry name" value="Vaccinia Virus protein VP39"/>
    <property type="match status" value="1"/>
</dbReference>
<sequence length="257" mass="29236">MNRAYFNFLIQQAEKEFTGWDFSYLTETGRMASEPLAWNYTNWVLPEMVNAASMLDMGTGGGELLSLLTPLPSHTAATEGYGPNIEIAAERLTPLGIEVYKVDDDSRLPFDDRLFDLIINRHESYDPQEVNRILKPGGLFITQQVGGTDNLGLNRLLGAKEDFGYAGWNMEKAVQQLEAAGFHIVASFEAYPYTRFYDVGAILYYLKAIPWQIEGFSFKGYEKKLRELHDEILRTGYAEVRSHRFIIKAQKNKEKPA</sequence>
<feature type="domain" description="Methyltransferase type 11" evidence="1">
    <location>
        <begin position="55"/>
        <end position="141"/>
    </location>
</feature>
<evidence type="ECO:0000259" key="1">
    <source>
        <dbReference type="Pfam" id="PF08241"/>
    </source>
</evidence>
<dbReference type="GO" id="GO:0008757">
    <property type="term" value="F:S-adenosylmethionine-dependent methyltransferase activity"/>
    <property type="evidence" value="ECO:0007669"/>
    <property type="project" value="InterPro"/>
</dbReference>
<dbReference type="RefSeq" id="WP_148976817.1">
    <property type="nucleotide sequence ID" value="NZ_JBNIKU010000015.1"/>
</dbReference>
<proteinExistence type="predicted"/>
<reference evidence="2 3" key="1">
    <citation type="submission" date="2019-08" db="EMBL/GenBank/DDBJ databases">
        <title>Bacillus genomes from the desert of Cuatro Cienegas, Coahuila.</title>
        <authorList>
            <person name="Olmedo-Alvarez G."/>
        </authorList>
    </citation>
    <scope>NUCLEOTIDE SEQUENCE [LARGE SCALE GENOMIC DNA]</scope>
    <source>
        <strain evidence="2 3">CH446_14T</strain>
    </source>
</reference>
<organism evidence="2 3">
    <name type="scientific">Bacillus infantis</name>
    <dbReference type="NCBI Taxonomy" id="324767"/>
    <lineage>
        <taxon>Bacteria</taxon>
        <taxon>Bacillati</taxon>
        <taxon>Bacillota</taxon>
        <taxon>Bacilli</taxon>
        <taxon>Bacillales</taxon>
        <taxon>Bacillaceae</taxon>
        <taxon>Bacillus</taxon>
    </lineage>
</organism>